<organism evidence="1 2">
    <name type="scientific">Streptomyces echinatus</name>
    <dbReference type="NCBI Taxonomy" id="67293"/>
    <lineage>
        <taxon>Bacteria</taxon>
        <taxon>Bacillati</taxon>
        <taxon>Actinomycetota</taxon>
        <taxon>Actinomycetes</taxon>
        <taxon>Kitasatosporales</taxon>
        <taxon>Streptomycetaceae</taxon>
        <taxon>Streptomyces</taxon>
    </lineage>
</organism>
<dbReference type="EMBL" id="JACHJK010000025">
    <property type="protein sequence ID" value="MBB5932451.1"/>
    <property type="molecule type" value="Genomic_DNA"/>
</dbReference>
<dbReference type="Proteomes" id="UP000585836">
    <property type="component" value="Unassembled WGS sequence"/>
</dbReference>
<protein>
    <submittedName>
        <fullName evidence="1">Uncharacterized protein</fullName>
    </submittedName>
</protein>
<name>A0A7W9Q325_9ACTN</name>
<dbReference type="AlphaFoldDB" id="A0A7W9Q325"/>
<proteinExistence type="predicted"/>
<sequence length="162" mass="18038">MIPQSADSIAGLFDQPAQAAVTNRDAVVQLYELLTECLTTPVLMPQLTSDSPDSQLLSRCWDFVDRIVAHSSVYVRGAVHFEVLEPLLDAEGLLQKRLALHEGQNPNTHPEDAGRLRRSRAGLQAPFHPYGRLRMRHPLALVTIKTRERRSQPWPVNGSGAL</sequence>
<comment type="caution">
    <text evidence="1">The sequence shown here is derived from an EMBL/GenBank/DDBJ whole genome shotgun (WGS) entry which is preliminary data.</text>
</comment>
<keyword evidence="2" id="KW-1185">Reference proteome</keyword>
<evidence type="ECO:0000313" key="1">
    <source>
        <dbReference type="EMBL" id="MBB5932451.1"/>
    </source>
</evidence>
<accession>A0A7W9Q325</accession>
<dbReference type="RefSeq" id="WP_184974815.1">
    <property type="nucleotide sequence ID" value="NZ_JACHJK010000025.1"/>
</dbReference>
<evidence type="ECO:0000313" key="2">
    <source>
        <dbReference type="Proteomes" id="UP000585836"/>
    </source>
</evidence>
<reference evidence="1 2" key="1">
    <citation type="submission" date="2020-08" db="EMBL/GenBank/DDBJ databases">
        <title>Genomic Encyclopedia of Type Strains, Phase III (KMG-III): the genomes of soil and plant-associated and newly described type strains.</title>
        <authorList>
            <person name="Whitman W."/>
        </authorList>
    </citation>
    <scope>NUCLEOTIDE SEQUENCE [LARGE SCALE GENOMIC DNA]</scope>
    <source>
        <strain evidence="1 2">CECT 3313</strain>
    </source>
</reference>
<gene>
    <name evidence="1" type="ORF">FHS34_007961</name>
</gene>